<keyword evidence="1" id="KW-0812">Transmembrane</keyword>
<dbReference type="AlphaFoldDB" id="A0AAV9Z2R5"/>
<dbReference type="Pfam" id="PF20153">
    <property type="entry name" value="DUF6535"/>
    <property type="match status" value="1"/>
</dbReference>
<protein>
    <recommendedName>
        <fullName evidence="2">DUF6535 domain-containing protein</fullName>
    </recommendedName>
</protein>
<accession>A0AAV9Z2R5</accession>
<feature type="non-terminal residue" evidence="3">
    <location>
        <position position="750"/>
    </location>
</feature>
<dbReference type="EMBL" id="JAWWNJ010000227">
    <property type="protein sequence ID" value="KAK6969330.1"/>
    <property type="molecule type" value="Genomic_DNA"/>
</dbReference>
<keyword evidence="1" id="KW-0472">Membrane</keyword>
<keyword evidence="1" id="KW-1133">Transmembrane helix</keyword>
<proteinExistence type="predicted"/>
<feature type="transmembrane region" description="Helical" evidence="1">
    <location>
        <begin position="225"/>
        <end position="249"/>
    </location>
</feature>
<evidence type="ECO:0000313" key="3">
    <source>
        <dbReference type="EMBL" id="KAK6969330.1"/>
    </source>
</evidence>
<sequence length="750" mass="85181">MSSDNAHSSSFVSDDPFPSVDSDFVSVKAEYSDSHDTAGAKLWSVYVSEAEKYDKALVDSWKSDMEGLLIFAGLFSAILTAFLIESYKTLTPDSGDDMKALLTQISTQLSGIANGSSVDIPAPESFVPATSSLLCNLLWFISLGFSLSCALIATLVEQWARDFKYKTEMRSAPVIRARIFSYLYYGLKRFNMHAVVEIIPFLLHASLILFFAGLVAFLVPVNKAVMISVIILLGIVVIAYTTLTVFPLFSSQSPYQTPLSTGLWRAIQFIRSIWQSASERNMLPTSLVDAMNKAALENSVQRAHRDYRALSWTLGSLSDDVELEPFLEGIVHALASTEYSRSPYNEPIRWLLQNRILRLERVQEFLYHCESKILPLETQTRRQLIALKALWAMAIIPAKDPTNHWLGPNPIQLIPLWLNRFHFVCVAAGPTQLPQVVHGHQLSAHAMLRLNVFLTAMGTVDKTVGFLNDYQRRTREGNPLFTIVTSQSIQELIPQYILEPLHALLVSPLWTDRRLHEFGIPRTEWDMNWDIIPLRNCILWDSTGTSNRAQWLAECLASLNSLRQRLIRMGHEHFLDFMVCAARLESPPYEFHRTECMLSGNLVYRETTFPTTTTTLYSEACAIIVNYHCRVHKSYQPYIDTILVTLLKSLAKFKKTSPNSGIHWPTSLARYISQPFFDRTESHVLRYCDKWWLCRCLTMDLASAGDRAESTERIIGAIWDIAYEIVFPEEKSPSFVFEDTPTYQSQFILG</sequence>
<reference evidence="3 4" key="1">
    <citation type="journal article" date="2024" name="J Genomics">
        <title>Draft genome sequencing and assembly of Favolaschia claudopus CIRM-BRFM 2984 isolated from oak limbs.</title>
        <authorList>
            <person name="Navarro D."/>
            <person name="Drula E."/>
            <person name="Chaduli D."/>
            <person name="Cazenave R."/>
            <person name="Ahrendt S."/>
            <person name="Wang J."/>
            <person name="Lipzen A."/>
            <person name="Daum C."/>
            <person name="Barry K."/>
            <person name="Grigoriev I.V."/>
            <person name="Favel A."/>
            <person name="Rosso M.N."/>
            <person name="Martin F."/>
        </authorList>
    </citation>
    <scope>NUCLEOTIDE SEQUENCE [LARGE SCALE GENOMIC DNA]</scope>
    <source>
        <strain evidence="3 4">CIRM-BRFM 2984</strain>
    </source>
</reference>
<feature type="transmembrane region" description="Helical" evidence="1">
    <location>
        <begin position="137"/>
        <end position="156"/>
    </location>
</feature>
<evidence type="ECO:0000313" key="4">
    <source>
        <dbReference type="Proteomes" id="UP001362999"/>
    </source>
</evidence>
<dbReference type="InterPro" id="IPR045338">
    <property type="entry name" value="DUF6535"/>
</dbReference>
<comment type="caution">
    <text evidence="3">The sequence shown here is derived from an EMBL/GenBank/DDBJ whole genome shotgun (WGS) entry which is preliminary data.</text>
</comment>
<feature type="domain" description="DUF6535" evidence="2">
    <location>
        <begin position="43"/>
        <end position="219"/>
    </location>
</feature>
<evidence type="ECO:0000256" key="1">
    <source>
        <dbReference type="SAM" id="Phobius"/>
    </source>
</evidence>
<organism evidence="3 4">
    <name type="scientific">Favolaschia claudopus</name>
    <dbReference type="NCBI Taxonomy" id="2862362"/>
    <lineage>
        <taxon>Eukaryota</taxon>
        <taxon>Fungi</taxon>
        <taxon>Dikarya</taxon>
        <taxon>Basidiomycota</taxon>
        <taxon>Agaricomycotina</taxon>
        <taxon>Agaricomycetes</taxon>
        <taxon>Agaricomycetidae</taxon>
        <taxon>Agaricales</taxon>
        <taxon>Marasmiineae</taxon>
        <taxon>Mycenaceae</taxon>
        <taxon>Favolaschia</taxon>
    </lineage>
</organism>
<gene>
    <name evidence="3" type="ORF">R3P38DRAFT_765881</name>
</gene>
<feature type="transmembrane region" description="Helical" evidence="1">
    <location>
        <begin position="198"/>
        <end position="219"/>
    </location>
</feature>
<evidence type="ECO:0000259" key="2">
    <source>
        <dbReference type="Pfam" id="PF20153"/>
    </source>
</evidence>
<name>A0AAV9Z2R5_9AGAR</name>
<dbReference type="Proteomes" id="UP001362999">
    <property type="component" value="Unassembled WGS sequence"/>
</dbReference>
<keyword evidence="4" id="KW-1185">Reference proteome</keyword>
<feature type="transmembrane region" description="Helical" evidence="1">
    <location>
        <begin position="67"/>
        <end position="84"/>
    </location>
</feature>